<dbReference type="GO" id="GO:0005524">
    <property type="term" value="F:ATP binding"/>
    <property type="evidence" value="ECO:0007669"/>
    <property type="project" value="InterPro"/>
</dbReference>
<evidence type="ECO:0000313" key="6">
    <source>
        <dbReference type="Proteomes" id="UP000265768"/>
    </source>
</evidence>
<reference evidence="5 6" key="1">
    <citation type="submission" date="2018-09" db="EMBL/GenBank/DDBJ databases">
        <title>YIM 75507 draft genome.</title>
        <authorList>
            <person name="Tang S."/>
            <person name="Feng Y."/>
        </authorList>
    </citation>
    <scope>NUCLEOTIDE SEQUENCE [LARGE SCALE GENOMIC DNA]</scope>
    <source>
        <strain evidence="5 6">YIM 75507</strain>
    </source>
</reference>
<evidence type="ECO:0000256" key="3">
    <source>
        <dbReference type="SAM" id="Phobius"/>
    </source>
</evidence>
<feature type="transmembrane region" description="Helical" evidence="3">
    <location>
        <begin position="304"/>
        <end position="324"/>
    </location>
</feature>
<dbReference type="SUPFAM" id="SSF49785">
    <property type="entry name" value="Galactose-binding domain-like"/>
    <property type="match status" value="1"/>
</dbReference>
<feature type="domain" description="Protein kinase" evidence="4">
    <location>
        <begin position="15"/>
        <end position="352"/>
    </location>
</feature>
<dbReference type="Proteomes" id="UP000265768">
    <property type="component" value="Unassembled WGS sequence"/>
</dbReference>
<dbReference type="InterPro" id="IPR008979">
    <property type="entry name" value="Galactose-bd-like_sf"/>
</dbReference>
<dbReference type="InterPro" id="IPR000719">
    <property type="entry name" value="Prot_kinase_dom"/>
</dbReference>
<keyword evidence="5" id="KW-0723">Serine/threonine-protein kinase</keyword>
<dbReference type="AlphaFoldDB" id="A0A3A4B444"/>
<dbReference type="Gene3D" id="2.60.120.260">
    <property type="entry name" value="Galactose-binding domain-like"/>
    <property type="match status" value="1"/>
</dbReference>
<proteinExistence type="predicted"/>
<dbReference type="RefSeq" id="WP_119927459.1">
    <property type="nucleotide sequence ID" value="NZ_QZEY01000005.1"/>
</dbReference>
<dbReference type="PROSITE" id="PS50011">
    <property type="entry name" value="PROTEIN_KINASE_DOM"/>
    <property type="match status" value="1"/>
</dbReference>
<dbReference type="GO" id="GO:0004674">
    <property type="term" value="F:protein serine/threonine kinase activity"/>
    <property type="evidence" value="ECO:0007669"/>
    <property type="project" value="UniProtKB-KW"/>
</dbReference>
<evidence type="ECO:0000256" key="1">
    <source>
        <dbReference type="ARBA" id="ARBA00023170"/>
    </source>
</evidence>
<keyword evidence="6" id="KW-1185">Reference proteome</keyword>
<evidence type="ECO:0000313" key="5">
    <source>
        <dbReference type="EMBL" id="RJL32140.1"/>
    </source>
</evidence>
<feature type="region of interest" description="Disordered" evidence="2">
    <location>
        <begin position="259"/>
        <end position="295"/>
    </location>
</feature>
<organism evidence="5 6">
    <name type="scientific">Bailinhaonella thermotolerans</name>
    <dbReference type="NCBI Taxonomy" id="1070861"/>
    <lineage>
        <taxon>Bacteria</taxon>
        <taxon>Bacillati</taxon>
        <taxon>Actinomycetota</taxon>
        <taxon>Actinomycetes</taxon>
        <taxon>Streptosporangiales</taxon>
        <taxon>Streptosporangiaceae</taxon>
        <taxon>Bailinhaonella</taxon>
    </lineage>
</organism>
<feature type="compositionally biased region" description="Pro residues" evidence="2">
    <location>
        <begin position="278"/>
        <end position="291"/>
    </location>
</feature>
<keyword evidence="5" id="KW-0808">Transferase</keyword>
<name>A0A3A4B444_9ACTN</name>
<keyword evidence="1" id="KW-0675">Receptor</keyword>
<comment type="caution">
    <text evidence="5">The sequence shown here is derived from an EMBL/GenBank/DDBJ whole genome shotgun (WGS) entry which is preliminary data.</text>
</comment>
<dbReference type="SUPFAM" id="SSF56112">
    <property type="entry name" value="Protein kinase-like (PK-like)"/>
    <property type="match status" value="1"/>
</dbReference>
<dbReference type="SMART" id="SM00220">
    <property type="entry name" value="S_TKc"/>
    <property type="match status" value="1"/>
</dbReference>
<gene>
    <name evidence="5" type="ORF">D5H75_17160</name>
</gene>
<dbReference type="CDD" id="cd13973">
    <property type="entry name" value="PK_MviN-like"/>
    <property type="match status" value="1"/>
</dbReference>
<keyword evidence="5" id="KW-0418">Kinase</keyword>
<dbReference type="Gene3D" id="3.30.200.20">
    <property type="entry name" value="Phosphorylase Kinase, domain 1"/>
    <property type="match status" value="1"/>
</dbReference>
<feature type="region of interest" description="Disordered" evidence="2">
    <location>
        <begin position="325"/>
        <end position="372"/>
    </location>
</feature>
<protein>
    <submittedName>
        <fullName evidence="5">Serine/threonine protein kinase</fullName>
    </submittedName>
</protein>
<dbReference type="Gene3D" id="1.10.510.10">
    <property type="entry name" value="Transferase(Phosphotransferase) domain 1"/>
    <property type="match status" value="1"/>
</dbReference>
<accession>A0A3A4B444</accession>
<keyword evidence="3" id="KW-0812">Transmembrane</keyword>
<sequence length="498" mass="51748">MSTFVEPGTRLAGRFRLEDRVSESSGSTLWKAIDEVLARPVAVRTFAEGFPRVNEVVTAARAASRLTDPRLTQVFDAADDDGQAYVVSEWVTGDTLVDLLESGPLEPQRAAALIAEAAEALASAHQAGLPHLSLTPGCLLWTSGGTVKLLGLGVEAALTGAASDDPGREDAEGLGRLLYAALTGHWPGDEETGLPPAPAVDGKLCTPRQVRAGVPGNLDVIAGRALRVRSPALSTPADVADALADIPRPAPVPFAVTATPAVDNTQPQNGEREQSRPAPSPRQPAAPPRQPRPAVQSNMISRSLVAVVVVLLMVAIGIGAWTVGRNIGSTPPVRQQVPPGAGKATPSSAPVVLKPAGAEGYDPLGDDKDENTRYAPLAIDGKAGTEWHTSSYRDDPAFGRLKKGAGLLIDMGKNVSISSVDVTLGGASDIELKVGDSKDYGSMDTVAQGKNASGKTTLTPEKEATGRYVVIWFTKLPTDGGGFRGTIYEVVVHGAGTA</sequence>
<evidence type="ECO:0000259" key="4">
    <source>
        <dbReference type="PROSITE" id="PS50011"/>
    </source>
</evidence>
<dbReference type="EMBL" id="QZEY01000005">
    <property type="protein sequence ID" value="RJL32140.1"/>
    <property type="molecule type" value="Genomic_DNA"/>
</dbReference>
<dbReference type="InterPro" id="IPR011009">
    <property type="entry name" value="Kinase-like_dom_sf"/>
</dbReference>
<keyword evidence="3" id="KW-0472">Membrane</keyword>
<keyword evidence="3" id="KW-1133">Transmembrane helix</keyword>
<evidence type="ECO:0000256" key="2">
    <source>
        <dbReference type="SAM" id="MobiDB-lite"/>
    </source>
</evidence>
<dbReference type="OrthoDB" id="9786339at2"/>